<accession>Q7UTF6</accession>
<evidence type="ECO:0000259" key="2">
    <source>
        <dbReference type="Pfam" id="PF12392"/>
    </source>
</evidence>
<dbReference type="eggNOG" id="COG0826">
    <property type="taxonomic scope" value="Bacteria"/>
</dbReference>
<evidence type="ECO:0000313" key="3">
    <source>
        <dbReference type="EMBL" id="CAD73480.1"/>
    </source>
</evidence>
<feature type="region of interest" description="Disordered" evidence="1">
    <location>
        <begin position="393"/>
        <end position="434"/>
    </location>
</feature>
<keyword evidence="3" id="KW-0378">Hydrolase</keyword>
<dbReference type="InterPro" id="IPR051454">
    <property type="entry name" value="RNA/ubiquinone_mod_enzymes"/>
</dbReference>
<dbReference type="GO" id="GO:0016787">
    <property type="term" value="F:hydrolase activity"/>
    <property type="evidence" value="ECO:0007669"/>
    <property type="project" value="UniProtKB-KW"/>
</dbReference>
<dbReference type="SMR" id="Q7UTF6"/>
<dbReference type="OrthoDB" id="9807498at2"/>
<dbReference type="InParanoid" id="Q7UTF6"/>
<keyword evidence="4" id="KW-1185">Reference proteome</keyword>
<dbReference type="STRING" id="243090.RB3913"/>
<gene>
    <name evidence="3" type="ordered locus">RB3913</name>
</gene>
<dbReference type="InterPro" id="IPR020988">
    <property type="entry name" value="Pept_U32_collagenase"/>
</dbReference>
<organism evidence="3 4">
    <name type="scientific">Rhodopirellula baltica (strain DSM 10527 / NCIMB 13988 / SH1)</name>
    <dbReference type="NCBI Taxonomy" id="243090"/>
    <lineage>
        <taxon>Bacteria</taxon>
        <taxon>Pseudomonadati</taxon>
        <taxon>Planctomycetota</taxon>
        <taxon>Planctomycetia</taxon>
        <taxon>Pirellulales</taxon>
        <taxon>Pirellulaceae</taxon>
        <taxon>Rhodopirellula</taxon>
    </lineage>
</organism>
<feature type="domain" description="Peptidase U32 collagenase" evidence="2">
    <location>
        <begin position="463"/>
        <end position="584"/>
    </location>
</feature>
<dbReference type="PANTHER" id="PTHR30217">
    <property type="entry name" value="PEPTIDASE U32 FAMILY"/>
    <property type="match status" value="1"/>
</dbReference>
<evidence type="ECO:0000313" key="4">
    <source>
        <dbReference type="Proteomes" id="UP000001025"/>
    </source>
</evidence>
<sequence length="900" mass="97317">MCSVTLSPMLESALPPTASAPELLAPAGNWDCVHAAIENGADAIYFGLDRGFNARHRAANFGVNDLSSLMGKLHLRGVRGYVTLNTLVFPDELNDLVEVVDAIASAGVDAVLVQDFGVARIVKAICPELEIHASTQMSLTSAETIQAAESLGLSRVVVARELSIGEIKQIRSKTDMPIEAFIHGALCVAYSGQCLTSESLGGRSANRGQCAQACRLPYDLVCDGIDQELGNVRYLLSPQDLAGYAAIPDMIEAGVNSLKIEGRLKTPEYVANITGHYRRAIDQAIKDGTVNLGDDARHEMELSFSRGFTPGWLEGNDHKRLVPGVRSAKQGIVLGEIRAIGRDSILVDVQAAVALGDGLAIESEVDPNSTQTFDSGFADNHQGGRIYSLRIDSESAGSPRQKSEAKLPEQSSLSPWELARQRQQAEGQASGEKLKKVETNQTVWIGFGRDEIDFSRIEIGATVFKNDDPQLNKRLAATFGGKPRRTRPINLHVVAHVGSPVEVHATLGNGDHATTESIIGEDDLAVANKHAITDEVLADKLGRLGGSPFHLGRLTSDLSGGPMVPLGVLNQLRRELVEKLEDQLHAPPRRTVRLSAGRALVTPIAKETAASDLPSPQLSVLCRTIDQVRGAIAASAERIYADFHDPRDHKAAIALGAEHNANVWIASLRIQKPGEMGLLKQILKQGPMGLLARNLAAVRMGLEAGIPTIADFSLNVANHRSAEWLIDQGVQRVTASYDLNADQLDQLVSSMPAEWLELVLHQHMPMFHMEHCVFCSVLSPGTNKTNCGRPCDRHVVQLRDRVGKLHVLQADIACRNTLFNATPQSGAEIVGNMVARGVGSFRVELLSENETEAKSMLTLYRRLLLGEIPGQDVWRSLSAENRVGVTRGTLEAKRNPLAIL</sequence>
<dbReference type="Pfam" id="PF01136">
    <property type="entry name" value="Peptidase_U32"/>
    <property type="match status" value="2"/>
</dbReference>
<dbReference type="PANTHER" id="PTHR30217:SF10">
    <property type="entry name" value="23S RRNA 5-HYDROXYCYTIDINE C2501 SYNTHASE"/>
    <property type="match status" value="1"/>
</dbReference>
<dbReference type="PATRIC" id="fig|243090.15.peg.1826"/>
<dbReference type="Proteomes" id="UP000001025">
    <property type="component" value="Chromosome"/>
</dbReference>
<dbReference type="AlphaFoldDB" id="Q7UTF6"/>
<name>Q7UTF6_RHOBA</name>
<dbReference type="EnsemblBacteria" id="CAD73480">
    <property type="protein sequence ID" value="CAD73480"/>
    <property type="gene ID" value="RB3913"/>
</dbReference>
<reference evidence="3 4" key="1">
    <citation type="journal article" date="2003" name="Proc. Natl. Acad. Sci. U.S.A.">
        <title>Complete genome sequence of the marine planctomycete Pirellula sp. strain 1.</title>
        <authorList>
            <person name="Gloeckner F.O."/>
            <person name="Kube M."/>
            <person name="Bauer M."/>
            <person name="Teeling H."/>
            <person name="Lombardot T."/>
            <person name="Ludwig W."/>
            <person name="Gade D."/>
            <person name="Beck A."/>
            <person name="Borzym K."/>
            <person name="Heitmann K."/>
            <person name="Rabus R."/>
            <person name="Schlesner H."/>
            <person name="Amann R."/>
            <person name="Reinhardt R."/>
        </authorList>
    </citation>
    <scope>NUCLEOTIDE SEQUENCE [LARGE SCALE GENOMIC DNA]</scope>
    <source>
        <strain evidence="4">DSM 10527 / NCIMB 13988 / SH1</strain>
    </source>
</reference>
<protein>
    <submittedName>
        <fullName evidence="3">Collagenase</fullName>
        <ecNumber evidence="3">3.4.-.-</ecNumber>
    </submittedName>
</protein>
<evidence type="ECO:0000256" key="1">
    <source>
        <dbReference type="SAM" id="MobiDB-lite"/>
    </source>
</evidence>
<dbReference type="InterPro" id="IPR001539">
    <property type="entry name" value="Peptidase_U32"/>
</dbReference>
<dbReference type="EC" id="3.4.-.-" evidence="3"/>
<dbReference type="KEGG" id="rba:RB3913"/>
<dbReference type="EMBL" id="BX294139">
    <property type="protein sequence ID" value="CAD73480.1"/>
    <property type="molecule type" value="Genomic_DNA"/>
</dbReference>
<dbReference type="Pfam" id="PF12392">
    <property type="entry name" value="DUF3656"/>
    <property type="match status" value="1"/>
</dbReference>
<proteinExistence type="predicted"/>
<dbReference type="HOGENOM" id="CLU_011540_4_0_0"/>
<dbReference type="SUPFAM" id="SSF51395">
    <property type="entry name" value="FMN-linked oxidoreductases"/>
    <property type="match status" value="1"/>
</dbReference>